<keyword evidence="3" id="KW-0804">Transcription</keyword>
<dbReference type="PANTHER" id="PTHR47894:SF4">
    <property type="entry name" value="HTH-TYPE TRANSCRIPTIONAL REGULATOR GADX"/>
    <property type="match status" value="1"/>
</dbReference>
<proteinExistence type="predicted"/>
<reference evidence="5 6" key="1">
    <citation type="submission" date="2014-03" db="EMBL/GenBank/DDBJ databases">
        <title>Bradyrhizobium valentinum sp. nov., isolated from effective nodules of Lupinus mariae-josephae, a lupine endemic of basic-lime soils in Eastern Spain.</title>
        <authorList>
            <person name="Duran D."/>
            <person name="Rey L."/>
            <person name="Navarro A."/>
            <person name="Busquets A."/>
            <person name="Imperial J."/>
            <person name="Ruiz-Argueso T."/>
        </authorList>
    </citation>
    <scope>NUCLEOTIDE SEQUENCE [LARGE SCALE GENOMIC DNA]</scope>
    <source>
        <strain evidence="5 6">PAC68</strain>
    </source>
</reference>
<dbReference type="Pfam" id="PF12833">
    <property type="entry name" value="HTH_18"/>
    <property type="match status" value="1"/>
</dbReference>
<dbReference type="SUPFAM" id="SSF46689">
    <property type="entry name" value="Homeodomain-like"/>
    <property type="match status" value="1"/>
</dbReference>
<dbReference type="PANTHER" id="PTHR47894">
    <property type="entry name" value="HTH-TYPE TRANSCRIPTIONAL REGULATOR GADX"/>
    <property type="match status" value="1"/>
</dbReference>
<dbReference type="EMBL" id="LLXZ01000152">
    <property type="protein sequence ID" value="KRR02742.1"/>
    <property type="molecule type" value="Genomic_DNA"/>
</dbReference>
<dbReference type="Pfam" id="PF12625">
    <property type="entry name" value="Arabinose_bd"/>
    <property type="match status" value="1"/>
</dbReference>
<dbReference type="InterPro" id="IPR018060">
    <property type="entry name" value="HTH_AraC"/>
</dbReference>
<dbReference type="SMART" id="SM00342">
    <property type="entry name" value="HTH_ARAC"/>
    <property type="match status" value="1"/>
</dbReference>
<evidence type="ECO:0000313" key="6">
    <source>
        <dbReference type="Proteomes" id="UP000050863"/>
    </source>
</evidence>
<evidence type="ECO:0000256" key="1">
    <source>
        <dbReference type="ARBA" id="ARBA00023015"/>
    </source>
</evidence>
<dbReference type="STRING" id="280332.CQ12_06595"/>
<evidence type="ECO:0000259" key="4">
    <source>
        <dbReference type="PROSITE" id="PS01124"/>
    </source>
</evidence>
<accession>A0A0R3LCU9</accession>
<gene>
    <name evidence="5" type="ORF">CQ12_06595</name>
</gene>
<dbReference type="InterPro" id="IPR032687">
    <property type="entry name" value="AraC-type_N"/>
</dbReference>
<dbReference type="InterPro" id="IPR009057">
    <property type="entry name" value="Homeodomain-like_sf"/>
</dbReference>
<dbReference type="PROSITE" id="PS00041">
    <property type="entry name" value="HTH_ARAC_FAMILY_1"/>
    <property type="match status" value="1"/>
</dbReference>
<protein>
    <recommendedName>
        <fullName evidence="4">HTH araC/xylS-type domain-containing protein</fullName>
    </recommendedName>
</protein>
<evidence type="ECO:0000313" key="5">
    <source>
        <dbReference type="EMBL" id="KRR02742.1"/>
    </source>
</evidence>
<evidence type="ECO:0000256" key="2">
    <source>
        <dbReference type="ARBA" id="ARBA00023125"/>
    </source>
</evidence>
<organism evidence="5 6">
    <name type="scientific">Bradyrhizobium jicamae</name>
    <dbReference type="NCBI Taxonomy" id="280332"/>
    <lineage>
        <taxon>Bacteria</taxon>
        <taxon>Pseudomonadati</taxon>
        <taxon>Pseudomonadota</taxon>
        <taxon>Alphaproteobacteria</taxon>
        <taxon>Hyphomicrobiales</taxon>
        <taxon>Nitrobacteraceae</taxon>
        <taxon>Bradyrhizobium</taxon>
    </lineage>
</organism>
<feature type="domain" description="HTH araC/xylS-type" evidence="4">
    <location>
        <begin position="263"/>
        <end position="361"/>
    </location>
</feature>
<dbReference type="GO" id="GO:0000976">
    <property type="term" value="F:transcription cis-regulatory region binding"/>
    <property type="evidence" value="ECO:0007669"/>
    <property type="project" value="TreeGrafter"/>
</dbReference>
<dbReference type="AlphaFoldDB" id="A0A0R3LCU9"/>
<evidence type="ECO:0000256" key="3">
    <source>
        <dbReference type="ARBA" id="ARBA00023163"/>
    </source>
</evidence>
<name>A0A0R3LCU9_9BRAD</name>
<dbReference type="GO" id="GO:0003700">
    <property type="term" value="F:DNA-binding transcription factor activity"/>
    <property type="evidence" value="ECO:0007669"/>
    <property type="project" value="InterPro"/>
</dbReference>
<comment type="caution">
    <text evidence="5">The sequence shown here is derived from an EMBL/GenBank/DDBJ whole genome shotgun (WGS) entry which is preliminary data.</text>
</comment>
<keyword evidence="1" id="KW-0805">Transcription regulation</keyword>
<dbReference type="GO" id="GO:0005829">
    <property type="term" value="C:cytosol"/>
    <property type="evidence" value="ECO:0007669"/>
    <property type="project" value="TreeGrafter"/>
</dbReference>
<keyword evidence="2" id="KW-0238">DNA-binding</keyword>
<dbReference type="Proteomes" id="UP000050863">
    <property type="component" value="Unassembled WGS sequence"/>
</dbReference>
<dbReference type="Gene3D" id="1.10.10.60">
    <property type="entry name" value="Homeodomain-like"/>
    <property type="match status" value="1"/>
</dbReference>
<dbReference type="PROSITE" id="PS01124">
    <property type="entry name" value="HTH_ARAC_FAMILY_2"/>
    <property type="match status" value="1"/>
</dbReference>
<keyword evidence="6" id="KW-1185">Reference proteome</keyword>
<sequence>MLTGAAALQFGALGAKVRYLRRDAEGSMMAIPANLFRAAILTGYFDVAQSFGLDTYRLTKGVGLHRLDLSDPDVLIPTAAVLELLERSALAAGAEDFGLRMAAKRSLAHLGPIGLVAREEPTLRDALKLFERHFRLHTETLILTIDERGDIGSVGVQLMLATKGSARQTIELIVGIVFRTLKALAGDRWSPEYVSFSHSSPKGRTTHNSFFKSRPYFDDAFNGIALRTDDLNAPITTADPVIARYVRHYLEDAMAQPAVLIDATVRQLVFALLPSGRCTSDLLARHLGIDRRTLSRRLATRGTTFSAIVNSVRLELVQRHIRTESRSLTETAQLLGFSSLATFSRWFLSHFGTNATAWRRMHGQIT</sequence>
<dbReference type="InterPro" id="IPR018062">
    <property type="entry name" value="HTH_AraC-typ_CS"/>
</dbReference>